<protein>
    <submittedName>
        <fullName evidence="10">LY6/PLAUR domain containing 3</fullName>
    </submittedName>
</protein>
<dbReference type="PROSITE" id="PS00983">
    <property type="entry name" value="LY6_UPAR"/>
    <property type="match status" value="1"/>
</dbReference>
<evidence type="ECO:0000256" key="2">
    <source>
        <dbReference type="ARBA" id="ARBA00022475"/>
    </source>
</evidence>
<dbReference type="PANTHER" id="PTHR10624">
    <property type="entry name" value="UROKINASE PLASMINOGEN ACTIVATOR SURFACE RECEPTOR-RELATED"/>
    <property type="match status" value="1"/>
</dbReference>
<dbReference type="Gene3D" id="2.10.60.10">
    <property type="entry name" value="CD59"/>
    <property type="match status" value="2"/>
</dbReference>
<dbReference type="GO" id="GO:0030154">
    <property type="term" value="P:cell differentiation"/>
    <property type="evidence" value="ECO:0007669"/>
    <property type="project" value="UniProtKB-ARBA"/>
</dbReference>
<comment type="subcellular location">
    <subcellularLocation>
        <location evidence="1">Cell membrane</location>
        <topology evidence="1">Lipid-anchor</topology>
        <topology evidence="1">GPI-anchor</topology>
    </subcellularLocation>
</comment>
<dbReference type="FunFam" id="2.10.60.10:FF:000017">
    <property type="entry name" value="Ly6/PLAUR domain-containing protein 3"/>
    <property type="match status" value="1"/>
</dbReference>
<dbReference type="GO" id="GO:0098552">
    <property type="term" value="C:side of membrane"/>
    <property type="evidence" value="ECO:0007669"/>
    <property type="project" value="UniProtKB-KW"/>
</dbReference>
<feature type="region of interest" description="Disordered" evidence="8">
    <location>
        <begin position="306"/>
        <end position="325"/>
    </location>
</feature>
<dbReference type="GO" id="GO:0005886">
    <property type="term" value="C:plasma membrane"/>
    <property type="evidence" value="ECO:0007669"/>
    <property type="project" value="UniProtKB-SubCell"/>
</dbReference>
<dbReference type="Ensembl" id="ENSCABT00000021335.1">
    <property type="protein sequence ID" value="ENSCABP00000019468.1"/>
    <property type="gene ID" value="ENSCABG00000014372.1"/>
</dbReference>
<keyword evidence="7" id="KW-0449">Lipoprotein</keyword>
<evidence type="ECO:0000256" key="1">
    <source>
        <dbReference type="ARBA" id="ARBA00004609"/>
    </source>
</evidence>
<dbReference type="Proteomes" id="UP000694404">
    <property type="component" value="Unplaced"/>
</dbReference>
<evidence type="ECO:0000256" key="8">
    <source>
        <dbReference type="SAM" id="MobiDB-lite"/>
    </source>
</evidence>
<feature type="domain" description="UPAR/Ly6" evidence="9">
    <location>
        <begin position="142"/>
        <end position="231"/>
    </location>
</feature>
<evidence type="ECO:0000313" key="11">
    <source>
        <dbReference type="Proteomes" id="UP000694404"/>
    </source>
</evidence>
<keyword evidence="3" id="KW-0336">GPI-anchor</keyword>
<sequence length="346" mass="36302">PPPRPGYRTQPPALTTRLCSPSRRFLPPHAGATALECHSCVERSDGGCSPEKMKTISCPDNTQLCMETVAAVKWSHGQFLVGEKGCGLGRPGTNDKGVDLHGIFAFSQVHNCNSSRCNSRLDIQAMALQPMGNESARVPNGLECYSCQGNEACSPDNATVVKCYDGYQGCFHGNVTMRVGNFSLSHPIKGCVQNKDCTKEARGSAAVNLVGSCCSGHLCNRDLANKTFFAPNIPRLEVMPGPGANTTGANATATATVTAMVDAASTVAAATTVTAAATPLPLDHGDHEDHEDHEDHDDLIRDDRHVTTAGERRNNPGIKLPSGGKGGAAGLSASAWLVLLGSALLL</sequence>
<evidence type="ECO:0000256" key="5">
    <source>
        <dbReference type="ARBA" id="ARBA00023136"/>
    </source>
</evidence>
<evidence type="ECO:0000256" key="4">
    <source>
        <dbReference type="ARBA" id="ARBA00022729"/>
    </source>
</evidence>
<accession>A0A8C0H6B8</accession>
<feature type="domain" description="UPAR/Ly6" evidence="9">
    <location>
        <begin position="35"/>
        <end position="124"/>
    </location>
</feature>
<evidence type="ECO:0000256" key="7">
    <source>
        <dbReference type="ARBA" id="ARBA00023288"/>
    </source>
</evidence>
<dbReference type="InterPro" id="IPR016054">
    <property type="entry name" value="LY6_UPA_recep-like"/>
</dbReference>
<keyword evidence="6" id="KW-0325">Glycoprotein</keyword>
<dbReference type="PANTHER" id="PTHR10624:SF8">
    <property type="entry name" value="LY6_PLAUR DOMAIN-CONTAINING PROTEIN 3"/>
    <property type="match status" value="1"/>
</dbReference>
<dbReference type="CDD" id="cd23562">
    <property type="entry name" value="TFP_LU_ECD_LYPD3_rpt1"/>
    <property type="match status" value="1"/>
</dbReference>
<reference evidence="10" key="2">
    <citation type="submission" date="2025-09" db="UniProtKB">
        <authorList>
            <consortium name="Ensembl"/>
        </authorList>
    </citation>
    <scope>IDENTIFICATION</scope>
</reference>
<keyword evidence="2" id="KW-1003">Cell membrane</keyword>
<evidence type="ECO:0000256" key="3">
    <source>
        <dbReference type="ARBA" id="ARBA00022622"/>
    </source>
</evidence>
<organism evidence="10 11">
    <name type="scientific">Chelonoidis abingdonii</name>
    <name type="common">Abingdon island giant tortoise</name>
    <name type="synonym">Testudo abingdonii</name>
    <dbReference type="NCBI Taxonomy" id="106734"/>
    <lineage>
        <taxon>Eukaryota</taxon>
        <taxon>Metazoa</taxon>
        <taxon>Chordata</taxon>
        <taxon>Craniata</taxon>
        <taxon>Vertebrata</taxon>
        <taxon>Euteleostomi</taxon>
        <taxon>Archelosauria</taxon>
        <taxon>Testudinata</taxon>
        <taxon>Testudines</taxon>
        <taxon>Cryptodira</taxon>
        <taxon>Durocryptodira</taxon>
        <taxon>Testudinoidea</taxon>
        <taxon>Testudinidae</taxon>
        <taxon>Chelonoidis</taxon>
    </lineage>
</organism>
<dbReference type="AlphaFoldDB" id="A0A8C0H6B8"/>
<keyword evidence="4" id="KW-0732">Signal</keyword>
<keyword evidence="11" id="KW-1185">Reference proteome</keyword>
<dbReference type="CDD" id="cd23563">
    <property type="entry name" value="TFP_LU_ECD_LYPD3_rpt2"/>
    <property type="match status" value="1"/>
</dbReference>
<dbReference type="InterPro" id="IPR045860">
    <property type="entry name" value="Snake_toxin-like_sf"/>
</dbReference>
<name>A0A8C0H6B8_CHEAB</name>
<evidence type="ECO:0000256" key="6">
    <source>
        <dbReference type="ARBA" id="ARBA00023180"/>
    </source>
</evidence>
<evidence type="ECO:0000313" key="10">
    <source>
        <dbReference type="Ensembl" id="ENSCABP00000019468.1"/>
    </source>
</evidence>
<dbReference type="SMART" id="SM00134">
    <property type="entry name" value="LU"/>
    <property type="match status" value="2"/>
</dbReference>
<feature type="region of interest" description="Disordered" evidence="8">
    <location>
        <begin position="280"/>
        <end position="300"/>
    </location>
</feature>
<reference evidence="10" key="1">
    <citation type="submission" date="2025-08" db="UniProtKB">
        <authorList>
            <consortium name="Ensembl"/>
        </authorList>
    </citation>
    <scope>IDENTIFICATION</scope>
</reference>
<dbReference type="Pfam" id="PF00021">
    <property type="entry name" value="UPAR_LY6"/>
    <property type="match status" value="2"/>
</dbReference>
<dbReference type="InterPro" id="IPR018363">
    <property type="entry name" value="CD59_antigen_CS"/>
</dbReference>
<proteinExistence type="predicted"/>
<keyword evidence="5" id="KW-0472">Membrane</keyword>
<evidence type="ECO:0000259" key="9">
    <source>
        <dbReference type="SMART" id="SM00134"/>
    </source>
</evidence>
<dbReference type="SUPFAM" id="SSF57302">
    <property type="entry name" value="Snake toxin-like"/>
    <property type="match status" value="2"/>
</dbReference>
<gene>
    <name evidence="10" type="primary">LYPD3</name>
</gene>
<dbReference type="GeneTree" id="ENSGT00940000153599"/>
<dbReference type="GO" id="GO:0034392">
    <property type="term" value="P:negative regulation of smooth muscle cell apoptotic process"/>
    <property type="evidence" value="ECO:0007669"/>
    <property type="project" value="Ensembl"/>
</dbReference>